<organism evidence="2 3">
    <name type="scientific">Streptomyces bottropensis</name>
    <dbReference type="NCBI Taxonomy" id="42235"/>
    <lineage>
        <taxon>Bacteria</taxon>
        <taxon>Bacillati</taxon>
        <taxon>Actinomycetota</taxon>
        <taxon>Actinomycetes</taxon>
        <taxon>Kitasatosporales</taxon>
        <taxon>Streptomycetaceae</taxon>
        <taxon>Streptomyces</taxon>
    </lineage>
</organism>
<dbReference type="EMBL" id="JARULZ010000002">
    <property type="protein sequence ID" value="MEH0636477.1"/>
    <property type="molecule type" value="Genomic_DNA"/>
</dbReference>
<reference evidence="2" key="1">
    <citation type="submission" date="2023-04" db="EMBL/GenBank/DDBJ databases">
        <title>Genomic diversity of scab-causing Streptomyces spp. in the province of Quebec, Canada.</title>
        <authorList>
            <person name="Biessy A."/>
            <person name="Cadieux M."/>
            <person name="Ciotola M."/>
            <person name="Filion M."/>
        </authorList>
    </citation>
    <scope>NUCLEOTIDE SEQUENCE</scope>
    <source>
        <strain evidence="2">B21-115</strain>
    </source>
</reference>
<keyword evidence="3" id="KW-1185">Reference proteome</keyword>
<proteinExistence type="predicted"/>
<evidence type="ECO:0000313" key="3">
    <source>
        <dbReference type="Proteomes" id="UP001310290"/>
    </source>
</evidence>
<gene>
    <name evidence="2" type="ORF">QBA35_24620</name>
</gene>
<comment type="caution">
    <text evidence="2">The sequence shown here is derived from an EMBL/GenBank/DDBJ whole genome shotgun (WGS) entry which is preliminary data.</text>
</comment>
<feature type="region of interest" description="Disordered" evidence="1">
    <location>
        <begin position="1"/>
        <end position="29"/>
    </location>
</feature>
<protein>
    <submittedName>
        <fullName evidence="2">Acetyltransferase</fullName>
    </submittedName>
</protein>
<accession>A0ABU8AS01</accession>
<dbReference type="RefSeq" id="WP_005480083.1">
    <property type="nucleotide sequence ID" value="NZ_JARULZ010000002.1"/>
</dbReference>
<sequence length="87" mass="9048">MSRLVRLAGEAPRGGVDPASPAAEEVPAGLLGDTDRAALSQRVTSAAHADPARFREPASPVRGVEPLSAHQEEFAWVVAALRVRPAG</sequence>
<name>A0ABU8AS01_9ACTN</name>
<dbReference type="Proteomes" id="UP001310290">
    <property type="component" value="Unassembled WGS sequence"/>
</dbReference>
<evidence type="ECO:0000313" key="2">
    <source>
        <dbReference type="EMBL" id="MEH0636477.1"/>
    </source>
</evidence>
<dbReference type="GeneID" id="96265676"/>
<evidence type="ECO:0000256" key="1">
    <source>
        <dbReference type="SAM" id="MobiDB-lite"/>
    </source>
</evidence>